<evidence type="ECO:0000313" key="11">
    <source>
        <dbReference type="Proteomes" id="UP000295632"/>
    </source>
</evidence>
<dbReference type="GO" id="GO:0043022">
    <property type="term" value="F:ribosome binding"/>
    <property type="evidence" value="ECO:0007669"/>
    <property type="project" value="TreeGrafter"/>
</dbReference>
<dbReference type="Pfam" id="PF13167">
    <property type="entry name" value="GTP-bdg_N"/>
    <property type="match status" value="1"/>
</dbReference>
<dbReference type="Gene3D" id="3.40.50.300">
    <property type="entry name" value="P-loop containing nucleotide triphosphate hydrolases"/>
    <property type="match status" value="1"/>
</dbReference>
<evidence type="ECO:0000256" key="3">
    <source>
        <dbReference type="ARBA" id="ARBA00022741"/>
    </source>
</evidence>
<dbReference type="FunFam" id="3.40.50.11060:FF:000001">
    <property type="entry name" value="GTPase HflX"/>
    <property type="match status" value="1"/>
</dbReference>
<feature type="binding site" evidence="8">
    <location>
        <position position="213"/>
    </location>
    <ligand>
        <name>Mg(2+)</name>
        <dbReference type="ChEBI" id="CHEBI:18420"/>
    </ligand>
</feature>
<evidence type="ECO:0000256" key="7">
    <source>
        <dbReference type="PIRSR" id="PIRSR006809-1"/>
    </source>
</evidence>
<evidence type="ECO:0000256" key="8">
    <source>
        <dbReference type="PIRSR" id="PIRSR006809-2"/>
    </source>
</evidence>
<dbReference type="PANTHER" id="PTHR10229:SF0">
    <property type="entry name" value="GTP-BINDING PROTEIN 6-RELATED"/>
    <property type="match status" value="1"/>
</dbReference>
<dbReference type="NCBIfam" id="TIGR03156">
    <property type="entry name" value="GTP_HflX"/>
    <property type="match status" value="1"/>
</dbReference>
<dbReference type="InterPro" id="IPR027417">
    <property type="entry name" value="P-loop_NTPase"/>
</dbReference>
<dbReference type="Pfam" id="PF01926">
    <property type="entry name" value="MMR_HSR1"/>
    <property type="match status" value="1"/>
</dbReference>
<dbReference type="PANTHER" id="PTHR10229">
    <property type="entry name" value="GTP-BINDING PROTEIN HFLX"/>
    <property type="match status" value="1"/>
</dbReference>
<dbReference type="PRINTS" id="PR00326">
    <property type="entry name" value="GTP1OBG"/>
</dbReference>
<comment type="function">
    <text evidence="6">GTPase that associates with the 50S ribosomal subunit and may have a role during protein synthesis or ribosome biogenesis.</text>
</comment>
<keyword evidence="4 8" id="KW-0460">Magnesium</keyword>
<comment type="subcellular location">
    <subcellularLocation>
        <location evidence="6">Cytoplasm</location>
    </subcellularLocation>
    <text evidence="6">May associate with membranes.</text>
</comment>
<dbReference type="EMBL" id="SNYJ01000007">
    <property type="protein sequence ID" value="TDQ39730.1"/>
    <property type="molecule type" value="Genomic_DNA"/>
</dbReference>
<dbReference type="Gene3D" id="3.40.50.11060">
    <property type="entry name" value="GTPase HflX, N-terminal domain"/>
    <property type="match status" value="1"/>
</dbReference>
<dbReference type="RefSeq" id="WP_133580407.1">
    <property type="nucleotide sequence ID" value="NZ_SNYJ01000007.1"/>
</dbReference>
<evidence type="ECO:0000256" key="5">
    <source>
        <dbReference type="ARBA" id="ARBA00023134"/>
    </source>
</evidence>
<keyword evidence="5 6" id="KW-0342">GTP-binding</keyword>
<dbReference type="HAMAP" id="MF_00900">
    <property type="entry name" value="GTPase_HflX"/>
    <property type="match status" value="1"/>
</dbReference>
<comment type="subunit">
    <text evidence="6">Monomer. Associates with the 50S ribosomal subunit.</text>
</comment>
<keyword evidence="2 8" id="KW-0479">Metal-binding</keyword>
<gene>
    <name evidence="6" type="primary">hflX</name>
    <name evidence="10" type="ORF">EV213_10797</name>
</gene>
<evidence type="ECO:0000256" key="1">
    <source>
        <dbReference type="ARBA" id="ARBA00022490"/>
    </source>
</evidence>
<dbReference type="InterPro" id="IPR030394">
    <property type="entry name" value="G_HFLX_dom"/>
</dbReference>
<comment type="similarity">
    <text evidence="6">Belongs to the TRAFAC class OBG-HflX-like GTPase superfamily. HflX GTPase family.</text>
</comment>
<dbReference type="CDD" id="cd01878">
    <property type="entry name" value="HflX"/>
    <property type="match status" value="1"/>
</dbReference>
<feature type="binding site" evidence="7">
    <location>
        <begin position="340"/>
        <end position="342"/>
    </location>
    <ligand>
        <name>GTP</name>
        <dbReference type="ChEBI" id="CHEBI:37565"/>
    </ligand>
</feature>
<feature type="domain" description="Hflx-type G" evidence="9">
    <location>
        <begin position="200"/>
        <end position="362"/>
    </location>
</feature>
<dbReference type="InterPro" id="IPR006073">
    <property type="entry name" value="GTP-bd"/>
</dbReference>
<keyword evidence="1 6" id="KW-0963">Cytoplasm</keyword>
<evidence type="ECO:0000313" key="10">
    <source>
        <dbReference type="EMBL" id="TDQ39730.1"/>
    </source>
</evidence>
<feature type="binding site" evidence="7">
    <location>
        <begin position="206"/>
        <end position="213"/>
    </location>
    <ligand>
        <name>GTP</name>
        <dbReference type="ChEBI" id="CHEBI:37565"/>
    </ligand>
</feature>
<accession>A0A4R6U0D8</accession>
<dbReference type="InterPro" id="IPR042108">
    <property type="entry name" value="GTPase_HflX_N_sf"/>
</dbReference>
<evidence type="ECO:0000256" key="2">
    <source>
        <dbReference type="ARBA" id="ARBA00022723"/>
    </source>
</evidence>
<dbReference type="PROSITE" id="PS51705">
    <property type="entry name" value="G_HFLX"/>
    <property type="match status" value="1"/>
</dbReference>
<dbReference type="InterPro" id="IPR025121">
    <property type="entry name" value="GTPase_HflX_N"/>
</dbReference>
<protein>
    <recommendedName>
        <fullName evidence="6">GTPase HflX</fullName>
    </recommendedName>
    <alternativeName>
        <fullName evidence="6">GTP-binding protein HflX</fullName>
    </alternativeName>
</protein>
<dbReference type="GO" id="GO:0046872">
    <property type="term" value="F:metal ion binding"/>
    <property type="evidence" value="ECO:0007669"/>
    <property type="project" value="UniProtKB-KW"/>
</dbReference>
<dbReference type="GO" id="GO:0005525">
    <property type="term" value="F:GTP binding"/>
    <property type="evidence" value="ECO:0007669"/>
    <property type="project" value="UniProtKB-UniRule"/>
</dbReference>
<dbReference type="InterPro" id="IPR016496">
    <property type="entry name" value="GTPase_HflX"/>
</dbReference>
<dbReference type="Pfam" id="PF16360">
    <property type="entry name" value="GTP-bdg_M"/>
    <property type="match status" value="1"/>
</dbReference>
<feature type="binding site" evidence="7">
    <location>
        <begin position="253"/>
        <end position="256"/>
    </location>
    <ligand>
        <name>GTP</name>
        <dbReference type="ChEBI" id="CHEBI:37565"/>
    </ligand>
</feature>
<feature type="binding site" evidence="7">
    <location>
        <begin position="231"/>
        <end position="235"/>
    </location>
    <ligand>
        <name>GTP</name>
        <dbReference type="ChEBI" id="CHEBI:37565"/>
    </ligand>
</feature>
<name>A0A4R6U0D8_9BACI</name>
<dbReference type="OrthoDB" id="9812272at2"/>
<dbReference type="InterPro" id="IPR032305">
    <property type="entry name" value="GTP-bd_M"/>
</dbReference>
<dbReference type="GO" id="GO:0003924">
    <property type="term" value="F:GTPase activity"/>
    <property type="evidence" value="ECO:0007669"/>
    <property type="project" value="UniProtKB-UniRule"/>
</dbReference>
<comment type="caution">
    <text evidence="10">The sequence shown here is derived from an EMBL/GenBank/DDBJ whole genome shotgun (WGS) entry which is preliminary data.</text>
</comment>
<comment type="cofactor">
    <cofactor evidence="8">
        <name>Mg(2+)</name>
        <dbReference type="ChEBI" id="CHEBI:18420"/>
    </cofactor>
</comment>
<proteinExistence type="inferred from homology"/>
<dbReference type="SUPFAM" id="SSF52540">
    <property type="entry name" value="P-loop containing nucleoside triphosphate hydrolases"/>
    <property type="match status" value="1"/>
</dbReference>
<dbReference type="AlphaFoldDB" id="A0A4R6U0D8"/>
<feature type="binding site" evidence="8">
    <location>
        <position position="233"/>
    </location>
    <ligand>
        <name>Mg(2+)</name>
        <dbReference type="ChEBI" id="CHEBI:18420"/>
    </ligand>
</feature>
<evidence type="ECO:0000256" key="4">
    <source>
        <dbReference type="ARBA" id="ARBA00022842"/>
    </source>
</evidence>
<dbReference type="PIRSF" id="PIRSF006809">
    <property type="entry name" value="GTP-binding_hflX_prd"/>
    <property type="match status" value="1"/>
</dbReference>
<feature type="binding site" evidence="7">
    <location>
        <begin position="319"/>
        <end position="322"/>
    </location>
    <ligand>
        <name>GTP</name>
        <dbReference type="ChEBI" id="CHEBI:37565"/>
    </ligand>
</feature>
<dbReference type="Gene3D" id="6.10.250.2860">
    <property type="match status" value="1"/>
</dbReference>
<organism evidence="10 11">
    <name type="scientific">Aureibacillus halotolerans</name>
    <dbReference type="NCBI Taxonomy" id="1508390"/>
    <lineage>
        <taxon>Bacteria</taxon>
        <taxon>Bacillati</taxon>
        <taxon>Bacillota</taxon>
        <taxon>Bacilli</taxon>
        <taxon>Bacillales</taxon>
        <taxon>Bacillaceae</taxon>
        <taxon>Aureibacillus</taxon>
    </lineage>
</organism>
<reference evidence="10 11" key="1">
    <citation type="submission" date="2019-03" db="EMBL/GenBank/DDBJ databases">
        <title>Genomic Encyclopedia of Type Strains, Phase IV (KMG-IV): sequencing the most valuable type-strain genomes for metagenomic binning, comparative biology and taxonomic classification.</title>
        <authorList>
            <person name="Goeker M."/>
        </authorList>
    </citation>
    <scope>NUCLEOTIDE SEQUENCE [LARGE SCALE GENOMIC DNA]</scope>
    <source>
        <strain evidence="10 11">DSM 28697</strain>
    </source>
</reference>
<keyword evidence="11" id="KW-1185">Reference proteome</keyword>
<dbReference type="Proteomes" id="UP000295632">
    <property type="component" value="Unassembled WGS sequence"/>
</dbReference>
<evidence type="ECO:0000256" key="6">
    <source>
        <dbReference type="HAMAP-Rule" id="MF_00900"/>
    </source>
</evidence>
<evidence type="ECO:0000259" key="9">
    <source>
        <dbReference type="PROSITE" id="PS51705"/>
    </source>
</evidence>
<keyword evidence="3 6" id="KW-0547">Nucleotide-binding</keyword>
<sequence length="409" mass="45853">MSEQVEALQEVAVLFSILRSDKEDEEGSLSELASLVETANGTVAATVLQKRDRPEPGTYFGIGKLEEVKQLMLEKDANVAICNDELTPSQLRRLQDILETKVIDRTQLILDIFAQRARSKEGKLQVELAQLNYMLPRLSGMGAAMSRLGAGIGTRGPGETKLESDRRHIRRRIRDIGRKLEEVVAHRERYRQRRKQQQTFQLALVGYTNAGKSTLFTQLTSQETLAEDKLFATLDPLTKKSTFPSGFQTVVTDTVGFIRDLPTTVVASFRSTLEEAGEADALLFVVDASDPERLEQEKTVLSLLEKLGLDQIPCFTVYNKIDRVQKEDVYPLIKPCAFVSALDKDGVQTLKTDIEAWLTSWFTPFSADVEAGDGKRLEQLRLQSITEKPVFNDETNIYEVAGVKPPQQE</sequence>
<dbReference type="GO" id="GO:0005737">
    <property type="term" value="C:cytoplasm"/>
    <property type="evidence" value="ECO:0007669"/>
    <property type="project" value="UniProtKB-SubCell"/>
</dbReference>